<dbReference type="InterPro" id="IPR050194">
    <property type="entry name" value="Glycosyltransferase_grp1"/>
</dbReference>
<evidence type="ECO:0000313" key="3">
    <source>
        <dbReference type="Proteomes" id="UP000319557"/>
    </source>
</evidence>
<dbReference type="Proteomes" id="UP000319557">
    <property type="component" value="Chromosome"/>
</dbReference>
<dbReference type="PANTHER" id="PTHR45947">
    <property type="entry name" value="SULFOQUINOVOSYL TRANSFERASE SQD2"/>
    <property type="match status" value="1"/>
</dbReference>
<feature type="domain" description="Glycosyltransferase subfamily 4-like N-terminal" evidence="1">
    <location>
        <begin position="23"/>
        <end position="177"/>
    </location>
</feature>
<gene>
    <name evidence="2" type="ORF">EC9_20800</name>
</gene>
<organism evidence="2 3">
    <name type="scientific">Rosistilla ulvae</name>
    <dbReference type="NCBI Taxonomy" id="1930277"/>
    <lineage>
        <taxon>Bacteria</taxon>
        <taxon>Pseudomonadati</taxon>
        <taxon>Planctomycetota</taxon>
        <taxon>Planctomycetia</taxon>
        <taxon>Pirellulales</taxon>
        <taxon>Pirellulaceae</taxon>
        <taxon>Rosistilla</taxon>
    </lineage>
</organism>
<dbReference type="InterPro" id="IPR028098">
    <property type="entry name" value="Glyco_trans_4-like_N"/>
</dbReference>
<reference evidence="2 3" key="1">
    <citation type="submission" date="2019-02" db="EMBL/GenBank/DDBJ databases">
        <title>Deep-cultivation of Planctomycetes and their phenomic and genomic characterization uncovers novel biology.</title>
        <authorList>
            <person name="Wiegand S."/>
            <person name="Jogler M."/>
            <person name="Boedeker C."/>
            <person name="Pinto D."/>
            <person name="Vollmers J."/>
            <person name="Rivas-Marin E."/>
            <person name="Kohn T."/>
            <person name="Peeters S.H."/>
            <person name="Heuer A."/>
            <person name="Rast P."/>
            <person name="Oberbeckmann S."/>
            <person name="Bunk B."/>
            <person name="Jeske O."/>
            <person name="Meyerdierks A."/>
            <person name="Storesund J.E."/>
            <person name="Kallscheuer N."/>
            <person name="Luecker S."/>
            <person name="Lage O.M."/>
            <person name="Pohl T."/>
            <person name="Merkel B.J."/>
            <person name="Hornburger P."/>
            <person name="Mueller R.-W."/>
            <person name="Bruemmer F."/>
            <person name="Labrenz M."/>
            <person name="Spormann A.M."/>
            <person name="Op den Camp H."/>
            <person name="Overmann J."/>
            <person name="Amann R."/>
            <person name="Jetten M.S.M."/>
            <person name="Mascher T."/>
            <person name="Medema M.H."/>
            <person name="Devos D.P."/>
            <person name="Kaster A.-K."/>
            <person name="Ovreas L."/>
            <person name="Rohde M."/>
            <person name="Galperin M.Y."/>
            <person name="Jogler C."/>
        </authorList>
    </citation>
    <scope>NUCLEOTIDE SEQUENCE [LARGE SCALE GENOMIC DNA]</scope>
    <source>
        <strain evidence="2 3">EC9</strain>
    </source>
</reference>
<dbReference type="Gene3D" id="3.40.50.2000">
    <property type="entry name" value="Glycogen Phosphorylase B"/>
    <property type="match status" value="2"/>
</dbReference>
<dbReference type="Pfam" id="PF13579">
    <property type="entry name" value="Glyco_trans_4_4"/>
    <property type="match status" value="1"/>
</dbReference>
<dbReference type="SUPFAM" id="SSF53756">
    <property type="entry name" value="UDP-Glycosyltransferase/glycogen phosphorylase"/>
    <property type="match status" value="1"/>
</dbReference>
<dbReference type="Pfam" id="PF13692">
    <property type="entry name" value="Glyco_trans_1_4"/>
    <property type="match status" value="1"/>
</dbReference>
<dbReference type="PANTHER" id="PTHR45947:SF3">
    <property type="entry name" value="SULFOQUINOVOSYL TRANSFERASE SQD2"/>
    <property type="match status" value="1"/>
</dbReference>
<keyword evidence="2" id="KW-0808">Transferase</keyword>
<protein>
    <submittedName>
        <fullName evidence="2">Putative glycosyl transferase</fullName>
    </submittedName>
</protein>
<dbReference type="GO" id="GO:0016757">
    <property type="term" value="F:glycosyltransferase activity"/>
    <property type="evidence" value="ECO:0007669"/>
    <property type="project" value="TreeGrafter"/>
</dbReference>
<dbReference type="AlphaFoldDB" id="A0A517LZ37"/>
<sequence>MKRFQVLIVTRRYWPHCDDASSRLTAFVSGLRRQGCYPTVLTPRYQATWPAEFQHREIPVLRPLAAPRGEWSMARYVRNLGKWLREQLPRFDLVYCDMMREEAAAVVETARQVGVPSVVRCGTLMGTQDIVWQASLRARRNTFVRSFAADAVIAPRASCQQALLVAGAKAATIVRIADGIGDPIRRTPESCKAARLTLGNMNHDLMVPVDGKVILCMNRLSPEGGVLTLASALWPLLEAQPDLRLWMIGDGPWRQKLFNDLKHNGVGQAAFLPGNFDHVEELMQAADMFVLPSAASGAESFWPAAIAAALPTAVVDCADTRAFAMAAFSELHSFPADSTDKMREAVQNVLDDLPIAAAGAQRMRSQLSAAASFSDTIRRHVQLFERLAGNSSAKNVSGATG</sequence>
<dbReference type="KEGG" id="ruv:EC9_20800"/>
<accession>A0A517LZ37</accession>
<evidence type="ECO:0000259" key="1">
    <source>
        <dbReference type="Pfam" id="PF13579"/>
    </source>
</evidence>
<name>A0A517LZ37_9BACT</name>
<keyword evidence="3" id="KW-1185">Reference proteome</keyword>
<dbReference type="OrthoDB" id="232381at2"/>
<dbReference type="EMBL" id="CP036261">
    <property type="protein sequence ID" value="QDS87897.1"/>
    <property type="molecule type" value="Genomic_DNA"/>
</dbReference>
<proteinExistence type="predicted"/>
<evidence type="ECO:0000313" key="2">
    <source>
        <dbReference type="EMBL" id="QDS87897.1"/>
    </source>
</evidence>
<dbReference type="RefSeq" id="WP_145344596.1">
    <property type="nucleotide sequence ID" value="NZ_CP036261.1"/>
</dbReference>
<dbReference type="CDD" id="cd03801">
    <property type="entry name" value="GT4_PimA-like"/>
    <property type="match status" value="1"/>
</dbReference>